<comment type="similarity">
    <text evidence="1">Belongs to the C/M/P thioester hydrolase family.</text>
</comment>
<reference evidence="6 7" key="2">
    <citation type="submission" date="2019-04" db="EMBL/GenBank/DDBJ databases">
        <title>The genome sequence of big-headed turtle.</title>
        <authorList>
            <person name="Gong S."/>
        </authorList>
    </citation>
    <scope>NUCLEOTIDE SEQUENCE [LARGE SCALE GENOMIC DNA]</scope>
    <source>
        <strain evidence="6">DO16091913</strain>
        <tissue evidence="6">Muscle</tissue>
    </source>
</reference>
<dbReference type="Gene3D" id="2.40.160.210">
    <property type="entry name" value="Acyl-CoA thioesterase, double hotdog domain"/>
    <property type="match status" value="1"/>
</dbReference>
<keyword evidence="7" id="KW-1185">Reference proteome</keyword>
<organism evidence="6 7">
    <name type="scientific">Platysternon megacephalum</name>
    <name type="common">big-headed turtle</name>
    <dbReference type="NCBI Taxonomy" id="55544"/>
    <lineage>
        <taxon>Eukaryota</taxon>
        <taxon>Metazoa</taxon>
        <taxon>Chordata</taxon>
        <taxon>Craniata</taxon>
        <taxon>Vertebrata</taxon>
        <taxon>Euteleostomi</taxon>
        <taxon>Archelosauria</taxon>
        <taxon>Testudinata</taxon>
        <taxon>Testudines</taxon>
        <taxon>Cryptodira</taxon>
        <taxon>Durocryptodira</taxon>
        <taxon>Testudinoidea</taxon>
        <taxon>Platysternidae</taxon>
        <taxon>Platysternon</taxon>
    </lineage>
</organism>
<sequence length="252" mass="28059">MHGYFLRAGDANAPIRFAVERLRDGNSFSARRVHAIQYGQPILSMISSFQTASDGLDHQIRMPSAPDPQWLPTAAQEIERQSGNTTNIYHLLGRPIDMRHCQGSIYVQPGRQPAADQSVWLRTIGTLPDDPLLHSAIMAYSSDYTLLESILRRHKLSWSDPRLRPASLDHSMWFHRPGRIDSWVLYTQLSPTAQGGRGLGVGYMYSEAGILLATVGQEGMVRLKEQAPTPPEPEATAHPPEPDDLQMLRGNG</sequence>
<evidence type="ECO:0000256" key="1">
    <source>
        <dbReference type="ARBA" id="ARBA00006538"/>
    </source>
</evidence>
<accession>A0A4D9DCU5</accession>
<dbReference type="CDD" id="cd03445">
    <property type="entry name" value="Thioesterase_II_repeat2"/>
    <property type="match status" value="1"/>
</dbReference>
<gene>
    <name evidence="6" type="ORF">DR999_PMT23004</name>
</gene>
<dbReference type="InterPro" id="IPR003703">
    <property type="entry name" value="Acyl_CoA_thio"/>
</dbReference>
<dbReference type="GO" id="GO:0009062">
    <property type="term" value="P:fatty acid catabolic process"/>
    <property type="evidence" value="ECO:0007669"/>
    <property type="project" value="TreeGrafter"/>
</dbReference>
<evidence type="ECO:0000256" key="2">
    <source>
        <dbReference type="ARBA" id="ARBA00022801"/>
    </source>
</evidence>
<dbReference type="OrthoDB" id="68328at2759"/>
<dbReference type="STRING" id="55544.A0A4D9DCU5"/>
<name>A0A4D9DCU5_9SAUR</name>
<evidence type="ECO:0000313" key="6">
    <source>
        <dbReference type="EMBL" id="TFJ95435.1"/>
    </source>
</evidence>
<evidence type="ECO:0000256" key="3">
    <source>
        <dbReference type="SAM" id="MobiDB-lite"/>
    </source>
</evidence>
<dbReference type="InterPro" id="IPR042171">
    <property type="entry name" value="Acyl-CoA_hotdog"/>
</dbReference>
<feature type="domain" description="Acyl-CoA thioesterase 2 C-terminal" evidence="4">
    <location>
        <begin position="110"/>
        <end position="220"/>
    </location>
</feature>
<dbReference type="InterPro" id="IPR049449">
    <property type="entry name" value="TesB_ACOT8-like_N"/>
</dbReference>
<dbReference type="InterPro" id="IPR025652">
    <property type="entry name" value="TesB_C"/>
</dbReference>
<evidence type="ECO:0000259" key="5">
    <source>
        <dbReference type="Pfam" id="PF13622"/>
    </source>
</evidence>
<dbReference type="PANTHER" id="PTHR11066:SF34">
    <property type="entry name" value="ACYL-COENZYME A THIOESTERASE 8"/>
    <property type="match status" value="1"/>
</dbReference>
<dbReference type="CDD" id="cd03444">
    <property type="entry name" value="Thioesterase_II_repeat1"/>
    <property type="match status" value="1"/>
</dbReference>
<keyword evidence="2" id="KW-0378">Hydrolase</keyword>
<feature type="region of interest" description="Disordered" evidence="3">
    <location>
        <begin position="224"/>
        <end position="252"/>
    </location>
</feature>
<dbReference type="InterPro" id="IPR029069">
    <property type="entry name" value="HotDog_dom_sf"/>
</dbReference>
<evidence type="ECO:0000313" key="7">
    <source>
        <dbReference type="Proteomes" id="UP000297703"/>
    </source>
</evidence>
<dbReference type="Pfam" id="PF13622">
    <property type="entry name" value="4HBT_3"/>
    <property type="match status" value="1"/>
</dbReference>
<protein>
    <submittedName>
        <fullName evidence="6">Maleylacetoacetate isomerase</fullName>
    </submittedName>
</protein>
<dbReference type="PANTHER" id="PTHR11066">
    <property type="entry name" value="ACYL-COA THIOESTERASE"/>
    <property type="match status" value="1"/>
</dbReference>
<dbReference type="GO" id="GO:0047617">
    <property type="term" value="F:fatty acyl-CoA hydrolase activity"/>
    <property type="evidence" value="ECO:0007669"/>
    <property type="project" value="InterPro"/>
</dbReference>
<dbReference type="Pfam" id="PF02551">
    <property type="entry name" value="Acyl_CoA_thio"/>
    <property type="match status" value="1"/>
</dbReference>
<reference evidence="6 7" key="1">
    <citation type="submission" date="2019-04" db="EMBL/GenBank/DDBJ databases">
        <title>Draft genome of the big-headed turtle Platysternon megacephalum.</title>
        <authorList>
            <person name="Gong S."/>
        </authorList>
    </citation>
    <scope>NUCLEOTIDE SEQUENCE [LARGE SCALE GENOMIC DNA]</scope>
    <source>
        <strain evidence="6">DO16091913</strain>
        <tissue evidence="6">Muscle</tissue>
    </source>
</reference>
<keyword evidence="6" id="KW-0413">Isomerase</keyword>
<dbReference type="Proteomes" id="UP000297703">
    <property type="component" value="Unassembled WGS sequence"/>
</dbReference>
<dbReference type="AlphaFoldDB" id="A0A4D9DCU5"/>
<comment type="caution">
    <text evidence="6">The sequence shown here is derived from an EMBL/GenBank/DDBJ whole genome shotgun (WGS) entry which is preliminary data.</text>
</comment>
<dbReference type="GO" id="GO:0016853">
    <property type="term" value="F:isomerase activity"/>
    <property type="evidence" value="ECO:0007669"/>
    <property type="project" value="UniProtKB-KW"/>
</dbReference>
<proteinExistence type="inferred from homology"/>
<dbReference type="GO" id="GO:0006637">
    <property type="term" value="P:acyl-CoA metabolic process"/>
    <property type="evidence" value="ECO:0007669"/>
    <property type="project" value="InterPro"/>
</dbReference>
<dbReference type="EMBL" id="QXTE01006855">
    <property type="protein sequence ID" value="TFJ95435.1"/>
    <property type="molecule type" value="Genomic_DNA"/>
</dbReference>
<feature type="domain" description="Acyl-CoA thioesterase-like N-terminal HotDog" evidence="5">
    <location>
        <begin position="1"/>
        <end position="50"/>
    </location>
</feature>
<evidence type="ECO:0000259" key="4">
    <source>
        <dbReference type="Pfam" id="PF02551"/>
    </source>
</evidence>
<dbReference type="SUPFAM" id="SSF54637">
    <property type="entry name" value="Thioesterase/thiol ester dehydrase-isomerase"/>
    <property type="match status" value="2"/>
</dbReference>